<dbReference type="Pfam" id="PF14944">
    <property type="entry name" value="TCRP1"/>
    <property type="match status" value="2"/>
</dbReference>
<reference evidence="2" key="1">
    <citation type="submission" date="2019-10" db="EMBL/GenBank/DDBJ databases">
        <authorList>
            <person name="Soares A.E.R."/>
            <person name="Aleixo A."/>
            <person name="Schneider P."/>
            <person name="Miyaki C.Y."/>
            <person name="Schneider M.P."/>
            <person name="Mello C."/>
            <person name="Vasconcelos A.T.R."/>
        </authorList>
    </citation>
    <scope>NUCLEOTIDE SEQUENCE</scope>
    <source>
        <tissue evidence="2">Muscle</tissue>
    </source>
</reference>
<comment type="caution">
    <text evidence="2">The sequence shown here is derived from an EMBL/GenBank/DDBJ whole genome shotgun (WGS) entry which is preliminary data.</text>
</comment>
<dbReference type="InterPro" id="IPR029247">
    <property type="entry name" value="FAM168A/MANI"/>
</dbReference>
<comment type="similarity">
    <text evidence="1">Belongs to the FAM168 family.</text>
</comment>
<protein>
    <submittedName>
        <fullName evidence="2">Uncharacterized protein</fullName>
    </submittedName>
</protein>
<sequence length="205" mass="21979">MGILLCSHRQIINPGISRVGGTHQDPSPAPGHPTNPTTCWECCLELHELWQNSWSSTMNPVYSPVQPGAPYGNPKNMAYTGINPVGLESDTEEASDIWEQLQKGAYYTQPVYAAQPHVIHHTTVVQPNSIPSAIYPAPVAAPRTNGVAMGMVAGTTMAMSADPESTIVCNSTSLTWVPRPLGRSTSSVCKNKVNQASARVTLCIL</sequence>
<dbReference type="Proteomes" id="UP001145742">
    <property type="component" value="Unassembled WGS sequence"/>
</dbReference>
<evidence type="ECO:0000313" key="3">
    <source>
        <dbReference type="Proteomes" id="UP001145742"/>
    </source>
</evidence>
<dbReference type="EMBL" id="WHWB01033511">
    <property type="protein sequence ID" value="KAJ7419384.1"/>
    <property type="molecule type" value="Genomic_DNA"/>
</dbReference>
<accession>A0ABQ9DH87</accession>
<name>A0ABQ9DH87_9PASS</name>
<dbReference type="PANTHER" id="PTHR31844">
    <property type="entry name" value="MYELIN-ASSOCIATED NEURITE-OUTGROWTH INHIBITOR-RELATED"/>
    <property type="match status" value="1"/>
</dbReference>
<keyword evidence="3" id="KW-1185">Reference proteome</keyword>
<proteinExistence type="inferred from homology"/>
<evidence type="ECO:0000313" key="2">
    <source>
        <dbReference type="EMBL" id="KAJ7419384.1"/>
    </source>
</evidence>
<evidence type="ECO:0000256" key="1">
    <source>
        <dbReference type="ARBA" id="ARBA00005357"/>
    </source>
</evidence>
<gene>
    <name evidence="2" type="ORF">WISP_54292</name>
</gene>
<organism evidence="2 3">
    <name type="scientific">Willisornis vidua</name>
    <name type="common">Xingu scale-backed antbird</name>
    <dbReference type="NCBI Taxonomy" id="1566151"/>
    <lineage>
        <taxon>Eukaryota</taxon>
        <taxon>Metazoa</taxon>
        <taxon>Chordata</taxon>
        <taxon>Craniata</taxon>
        <taxon>Vertebrata</taxon>
        <taxon>Euteleostomi</taxon>
        <taxon>Archelosauria</taxon>
        <taxon>Archosauria</taxon>
        <taxon>Dinosauria</taxon>
        <taxon>Saurischia</taxon>
        <taxon>Theropoda</taxon>
        <taxon>Coelurosauria</taxon>
        <taxon>Aves</taxon>
        <taxon>Neognathae</taxon>
        <taxon>Neoaves</taxon>
        <taxon>Telluraves</taxon>
        <taxon>Australaves</taxon>
        <taxon>Passeriformes</taxon>
        <taxon>Thamnophilidae</taxon>
        <taxon>Willisornis</taxon>
    </lineage>
</organism>